<comment type="similarity">
    <text evidence="1 4">Belongs to the cyclophilin-type PPIase family.</text>
</comment>
<feature type="chain" id="PRO_5018819825" description="Peptidyl-prolyl cis-trans isomerase" evidence="4">
    <location>
        <begin position="20"/>
        <end position="285"/>
    </location>
</feature>
<keyword evidence="7" id="KW-1185">Reference proteome</keyword>
<dbReference type="EMBL" id="QRUU01000019">
    <property type="protein sequence ID" value="RGR97693.1"/>
    <property type="molecule type" value="Genomic_DNA"/>
</dbReference>
<accession>A0A412GSB6</accession>
<dbReference type="PANTHER" id="PTHR45625:SF4">
    <property type="entry name" value="PEPTIDYLPROLYL ISOMERASE DOMAIN AND WD REPEAT-CONTAINING PROTEIN 1"/>
    <property type="match status" value="1"/>
</dbReference>
<evidence type="ECO:0000256" key="3">
    <source>
        <dbReference type="ARBA" id="ARBA00023235"/>
    </source>
</evidence>
<dbReference type="PROSITE" id="PS50072">
    <property type="entry name" value="CSA_PPIASE_2"/>
    <property type="match status" value="1"/>
</dbReference>
<comment type="function">
    <text evidence="4">PPIases accelerate the folding of proteins. It catalyzes the cis-trans isomerization of proline imidic peptide bonds in oligopeptides.</text>
</comment>
<feature type="signal peptide" evidence="4">
    <location>
        <begin position="1"/>
        <end position="19"/>
    </location>
</feature>
<comment type="catalytic activity">
    <reaction evidence="4">
        <text>[protein]-peptidylproline (omega=180) = [protein]-peptidylproline (omega=0)</text>
        <dbReference type="Rhea" id="RHEA:16237"/>
        <dbReference type="Rhea" id="RHEA-COMP:10747"/>
        <dbReference type="Rhea" id="RHEA-COMP:10748"/>
        <dbReference type="ChEBI" id="CHEBI:83833"/>
        <dbReference type="ChEBI" id="CHEBI:83834"/>
        <dbReference type="EC" id="5.2.1.8"/>
    </reaction>
</comment>
<keyword evidence="4" id="KW-0732">Signal</keyword>
<feature type="domain" description="PPIase cyclophilin-type" evidence="5">
    <location>
        <begin position="39"/>
        <end position="278"/>
    </location>
</feature>
<dbReference type="Pfam" id="PF00160">
    <property type="entry name" value="Pro_isomerase"/>
    <property type="match status" value="2"/>
</dbReference>
<evidence type="ECO:0000256" key="4">
    <source>
        <dbReference type="RuleBase" id="RU363019"/>
    </source>
</evidence>
<dbReference type="RefSeq" id="WP_040311692.1">
    <property type="nucleotide sequence ID" value="NZ_CABKNL010000085.1"/>
</dbReference>
<evidence type="ECO:0000313" key="6">
    <source>
        <dbReference type="EMBL" id="RGR97693.1"/>
    </source>
</evidence>
<organism evidence="6 7">
    <name type="scientific">Phocaeicola coprocola</name>
    <dbReference type="NCBI Taxonomy" id="310298"/>
    <lineage>
        <taxon>Bacteria</taxon>
        <taxon>Pseudomonadati</taxon>
        <taxon>Bacteroidota</taxon>
        <taxon>Bacteroidia</taxon>
        <taxon>Bacteroidales</taxon>
        <taxon>Bacteroidaceae</taxon>
        <taxon>Phocaeicola</taxon>
    </lineage>
</organism>
<dbReference type="InterPro" id="IPR029000">
    <property type="entry name" value="Cyclophilin-like_dom_sf"/>
</dbReference>
<dbReference type="GeneID" id="79857958"/>
<dbReference type="Gene3D" id="2.40.100.10">
    <property type="entry name" value="Cyclophilin-like"/>
    <property type="match status" value="2"/>
</dbReference>
<proteinExistence type="inferred from homology"/>
<gene>
    <name evidence="6" type="ORF">DWY20_06145</name>
</gene>
<dbReference type="SUPFAM" id="SSF50891">
    <property type="entry name" value="Cyclophilin-like"/>
    <property type="match status" value="2"/>
</dbReference>
<dbReference type="AlphaFoldDB" id="A0A412GSB6"/>
<dbReference type="EC" id="5.2.1.8" evidence="4"/>
<dbReference type="PANTHER" id="PTHR45625">
    <property type="entry name" value="PEPTIDYL-PROLYL CIS-TRANS ISOMERASE-RELATED"/>
    <property type="match status" value="1"/>
</dbReference>
<dbReference type="PRINTS" id="PR00153">
    <property type="entry name" value="CSAPPISMRASE"/>
</dbReference>
<keyword evidence="3 4" id="KW-0413">Isomerase</keyword>
<dbReference type="InterPro" id="IPR002130">
    <property type="entry name" value="Cyclophilin-type_PPIase_dom"/>
</dbReference>
<dbReference type="InterPro" id="IPR020892">
    <property type="entry name" value="Cyclophilin-type_PPIase_CS"/>
</dbReference>
<evidence type="ECO:0000259" key="5">
    <source>
        <dbReference type="PROSITE" id="PS50072"/>
    </source>
</evidence>
<dbReference type="CDD" id="cd00317">
    <property type="entry name" value="cyclophilin"/>
    <property type="match status" value="1"/>
</dbReference>
<keyword evidence="2 4" id="KW-0697">Rotamase</keyword>
<comment type="caution">
    <text evidence="6">The sequence shown here is derived from an EMBL/GenBank/DDBJ whole genome shotgun (WGS) entry which is preliminary data.</text>
</comment>
<name>A0A412GSB6_9BACT</name>
<sequence length="285" mass="31959">MKKTIILFTLILCCMAACTGSQKKEKSMMTGNETLVCLETTMGNIIVKLYDETPKHRDNFIKLVKEGVYDSTLFHRVIKNFMIQAGDPQSKTATDTTTTLGTGDVGYTIPAEINPKFFHKRGVLAAARQGDEVNPNRESSGCQFYIVTGRKFSEAQMINMENQLNEARLDTVFQALARKHMKEIYKMRKANDMEGLMALQDTLEAQARAEVKKEPALKFTREQIQAYTTVGGAPHLDGSYTIFGEVVDGMDVVARIEAVKTNRTDRPEKDVRILKASVIEKSDKE</sequence>
<dbReference type="GO" id="GO:0006457">
    <property type="term" value="P:protein folding"/>
    <property type="evidence" value="ECO:0007669"/>
    <property type="project" value="InterPro"/>
</dbReference>
<dbReference type="Proteomes" id="UP000285864">
    <property type="component" value="Unassembled WGS sequence"/>
</dbReference>
<reference evidence="6 7" key="1">
    <citation type="submission" date="2018-08" db="EMBL/GenBank/DDBJ databases">
        <title>A genome reference for cultivated species of the human gut microbiota.</title>
        <authorList>
            <person name="Zou Y."/>
            <person name="Xue W."/>
            <person name="Luo G."/>
        </authorList>
    </citation>
    <scope>NUCLEOTIDE SEQUENCE [LARGE SCALE GENOMIC DNA]</scope>
    <source>
        <strain evidence="6 7">AF24-2</strain>
    </source>
</reference>
<dbReference type="InterPro" id="IPR044666">
    <property type="entry name" value="Cyclophilin_A-like"/>
</dbReference>
<evidence type="ECO:0000313" key="7">
    <source>
        <dbReference type="Proteomes" id="UP000285864"/>
    </source>
</evidence>
<protein>
    <recommendedName>
        <fullName evidence="4">Peptidyl-prolyl cis-trans isomerase</fullName>
        <shortName evidence="4">PPIase</shortName>
        <ecNumber evidence="4">5.2.1.8</ecNumber>
    </recommendedName>
</protein>
<evidence type="ECO:0000256" key="1">
    <source>
        <dbReference type="ARBA" id="ARBA00007365"/>
    </source>
</evidence>
<evidence type="ECO:0000256" key="2">
    <source>
        <dbReference type="ARBA" id="ARBA00023110"/>
    </source>
</evidence>
<dbReference type="GO" id="GO:0003755">
    <property type="term" value="F:peptidyl-prolyl cis-trans isomerase activity"/>
    <property type="evidence" value="ECO:0007669"/>
    <property type="project" value="UniProtKB-UniRule"/>
</dbReference>
<dbReference type="PROSITE" id="PS00170">
    <property type="entry name" value="CSA_PPIASE_1"/>
    <property type="match status" value="1"/>
</dbReference>